<proteinExistence type="predicted"/>
<evidence type="ECO:0000256" key="1">
    <source>
        <dbReference type="ARBA" id="ARBA00022729"/>
    </source>
</evidence>
<dbReference type="RefSeq" id="WP_137114633.1">
    <property type="nucleotide sequence ID" value="NZ_CP032321.1"/>
</dbReference>
<evidence type="ECO:0000313" key="4">
    <source>
        <dbReference type="EMBL" id="QCN94439.1"/>
    </source>
</evidence>
<evidence type="ECO:0000256" key="3">
    <source>
        <dbReference type="SAM" id="SignalP"/>
    </source>
</evidence>
<gene>
    <name evidence="4" type="ORF">D3093_03720</name>
</gene>
<protein>
    <submittedName>
        <fullName evidence="4">DUF2092 domain-containing protein</fullName>
    </submittedName>
</protein>
<dbReference type="AlphaFoldDB" id="A0A4D8PJ02"/>
<dbReference type="EMBL" id="CP032321">
    <property type="protein sequence ID" value="QCN94439.1"/>
    <property type="molecule type" value="Genomic_DNA"/>
</dbReference>
<evidence type="ECO:0000313" key="5">
    <source>
        <dbReference type="Proteomes" id="UP000298595"/>
    </source>
</evidence>
<reference evidence="4 5" key="1">
    <citation type="submission" date="2018-09" db="EMBL/GenBank/DDBJ databases">
        <title>Whole genome based analysis of evolution and adaptive divergence in Indian and Brazilian strains of Azospirillum brasilense.</title>
        <authorList>
            <person name="Singh C."/>
            <person name="Tripathi A.K."/>
        </authorList>
    </citation>
    <scope>NUCLEOTIDE SEQUENCE [LARGE SCALE GENOMIC DNA]</scope>
    <source>
        <strain evidence="4 5">MTCC4035</strain>
    </source>
</reference>
<evidence type="ECO:0000256" key="2">
    <source>
        <dbReference type="SAM" id="MobiDB-lite"/>
    </source>
</evidence>
<dbReference type="KEGG" id="aare:D3093_03720"/>
<keyword evidence="1 3" id="KW-0732">Signal</keyword>
<dbReference type="InterPro" id="IPR019207">
    <property type="entry name" value="DUF2092"/>
</dbReference>
<feature type="signal peptide" evidence="3">
    <location>
        <begin position="1"/>
        <end position="27"/>
    </location>
</feature>
<dbReference type="Proteomes" id="UP000298595">
    <property type="component" value="Chromosome"/>
</dbReference>
<dbReference type="InterPro" id="IPR029046">
    <property type="entry name" value="LolA/LolB/LppX"/>
</dbReference>
<feature type="region of interest" description="Disordered" evidence="2">
    <location>
        <begin position="271"/>
        <end position="290"/>
    </location>
</feature>
<feature type="compositionally biased region" description="Acidic residues" evidence="2">
    <location>
        <begin position="41"/>
        <end position="51"/>
    </location>
</feature>
<organism evidence="4 5">
    <name type="scientific">Azospirillum argentinense</name>
    <dbReference type="NCBI Taxonomy" id="2970906"/>
    <lineage>
        <taxon>Bacteria</taxon>
        <taxon>Pseudomonadati</taxon>
        <taxon>Pseudomonadota</taxon>
        <taxon>Alphaproteobacteria</taxon>
        <taxon>Rhodospirillales</taxon>
        <taxon>Azospirillaceae</taxon>
        <taxon>Azospirillum</taxon>
    </lineage>
</organism>
<sequence length="290" mass="31758">MNGPRWLIRSALCPALCVFALVGPAFGAEAPPSDNPPQAVEQDEPDDSPIDDEAMTVLTRMADTLAQAQRFTVTIRASYDVVQDTGEKITFGERRALTLNRPDGLRVEAQESDGKRSLVTFDGKAISVFNADENVYAQIERAGTIDDAVRYLVQDLQVRLPLALLLVSTLPDELEQRLQTLDYVERDMLTAVPTDHLAGRTEDVDFQIWIATEGPPLPERVTITYKGDEGEPQYRADFSDWNLNPDVQPAQLAFHPPDGAERIPVMIRVRRNAAGGSAGGSAGSSEGEPK</sequence>
<dbReference type="Gene3D" id="2.50.20.10">
    <property type="entry name" value="Lipoprotein localisation LolA/LolB/LppX"/>
    <property type="match status" value="1"/>
</dbReference>
<name>A0A4D8PJ02_9PROT</name>
<dbReference type="Pfam" id="PF09865">
    <property type="entry name" value="DUF2092"/>
    <property type="match status" value="1"/>
</dbReference>
<feature type="chain" id="PRO_5020606741" evidence="3">
    <location>
        <begin position="28"/>
        <end position="290"/>
    </location>
</feature>
<accession>A0A4D8PJ02</accession>
<feature type="region of interest" description="Disordered" evidence="2">
    <location>
        <begin position="29"/>
        <end position="51"/>
    </location>
</feature>
<dbReference type="SUPFAM" id="SSF89392">
    <property type="entry name" value="Prokaryotic lipoproteins and lipoprotein localization factors"/>
    <property type="match status" value="1"/>
</dbReference>